<name>A0A507ARU2_9PEZI</name>
<protein>
    <recommendedName>
        <fullName evidence="3">Protein kinase domain-containing protein</fullName>
    </recommendedName>
</protein>
<organism evidence="1 2">
    <name type="scientific">Thyridium curvatum</name>
    <dbReference type="NCBI Taxonomy" id="1093900"/>
    <lineage>
        <taxon>Eukaryota</taxon>
        <taxon>Fungi</taxon>
        <taxon>Dikarya</taxon>
        <taxon>Ascomycota</taxon>
        <taxon>Pezizomycotina</taxon>
        <taxon>Sordariomycetes</taxon>
        <taxon>Sordariomycetidae</taxon>
        <taxon>Thyridiales</taxon>
        <taxon>Thyridiaceae</taxon>
        <taxon>Thyridium</taxon>
    </lineage>
</organism>
<gene>
    <name evidence="1" type="ORF">E0L32_010708</name>
</gene>
<dbReference type="Proteomes" id="UP000319257">
    <property type="component" value="Unassembled WGS sequence"/>
</dbReference>
<dbReference type="AlphaFoldDB" id="A0A507ARU2"/>
<sequence length="143" mass="15872">MPATEFIQDNFLVHETEPDVLDLWLCDFGGSTCEELGLDGKHLPDPGFFDPSLPWESQPMTDIFSIGSLLYSILTGHWPFREPGLGSFKTTEECDSYRTVADQMFNVDGILGGDVISGCGMKRFKSAEEVLQAWDLAVKTMAN</sequence>
<comment type="caution">
    <text evidence="1">The sequence shown here is derived from an EMBL/GenBank/DDBJ whole genome shotgun (WGS) entry which is preliminary data.</text>
</comment>
<evidence type="ECO:0000313" key="2">
    <source>
        <dbReference type="Proteomes" id="UP000319257"/>
    </source>
</evidence>
<dbReference type="EMBL" id="SKBQ01000089">
    <property type="protein sequence ID" value="TPX07609.1"/>
    <property type="molecule type" value="Genomic_DNA"/>
</dbReference>
<dbReference type="RefSeq" id="XP_030989320.1">
    <property type="nucleotide sequence ID" value="XM_031133356.1"/>
</dbReference>
<dbReference type="Gene3D" id="1.10.510.10">
    <property type="entry name" value="Transferase(Phosphotransferase) domain 1"/>
    <property type="match status" value="1"/>
</dbReference>
<evidence type="ECO:0008006" key="3">
    <source>
        <dbReference type="Google" id="ProtNLM"/>
    </source>
</evidence>
<dbReference type="InParanoid" id="A0A507ARU2"/>
<dbReference type="STRING" id="1093900.A0A507ARU2"/>
<dbReference type="InterPro" id="IPR011009">
    <property type="entry name" value="Kinase-like_dom_sf"/>
</dbReference>
<keyword evidence="2" id="KW-1185">Reference proteome</keyword>
<reference evidence="1 2" key="1">
    <citation type="submission" date="2019-06" db="EMBL/GenBank/DDBJ databases">
        <title>Draft genome sequence of the filamentous fungus Phialemoniopsis curvata isolated from diesel fuel.</title>
        <authorList>
            <person name="Varaljay V.A."/>
            <person name="Lyon W.J."/>
            <person name="Crouch A.L."/>
            <person name="Drake C.E."/>
            <person name="Hollomon J.M."/>
            <person name="Nadeau L.J."/>
            <person name="Nunn H.S."/>
            <person name="Stevenson B.S."/>
            <person name="Bojanowski C.L."/>
            <person name="Crookes-Goodson W.J."/>
        </authorList>
    </citation>
    <scope>NUCLEOTIDE SEQUENCE [LARGE SCALE GENOMIC DNA]</scope>
    <source>
        <strain evidence="1 2">D216</strain>
    </source>
</reference>
<dbReference type="SUPFAM" id="SSF56112">
    <property type="entry name" value="Protein kinase-like (PK-like)"/>
    <property type="match status" value="1"/>
</dbReference>
<proteinExistence type="predicted"/>
<dbReference type="OrthoDB" id="1668230at2759"/>
<dbReference type="GeneID" id="41978155"/>
<accession>A0A507ARU2</accession>
<evidence type="ECO:0000313" key="1">
    <source>
        <dbReference type="EMBL" id="TPX07609.1"/>
    </source>
</evidence>